<dbReference type="GO" id="GO:0003677">
    <property type="term" value="F:DNA binding"/>
    <property type="evidence" value="ECO:0007669"/>
    <property type="project" value="UniProtKB-KW"/>
</dbReference>
<organism evidence="6 7">
    <name type="scientific">Candidatus Nomurabacteria bacterium GW2011_GWD2_39_12</name>
    <dbReference type="NCBI Taxonomy" id="1618759"/>
    <lineage>
        <taxon>Bacteria</taxon>
        <taxon>Candidatus Nomuraibacteriota</taxon>
    </lineage>
</organism>
<dbReference type="GO" id="GO:0045881">
    <property type="term" value="P:positive regulation of sporulation resulting in formation of a cellular spore"/>
    <property type="evidence" value="ECO:0007669"/>
    <property type="project" value="TreeGrafter"/>
</dbReference>
<dbReference type="PANTHER" id="PTHR33375">
    <property type="entry name" value="CHROMOSOME-PARTITIONING PROTEIN PARB-RELATED"/>
    <property type="match status" value="1"/>
</dbReference>
<dbReference type="FunFam" id="3.90.1530.30:FF:000001">
    <property type="entry name" value="Chromosome partitioning protein ParB"/>
    <property type="match status" value="1"/>
</dbReference>
<feature type="domain" description="ParB-like N-terminal" evidence="5">
    <location>
        <begin position="10"/>
        <end position="109"/>
    </location>
</feature>
<protein>
    <submittedName>
        <fullName evidence="6">ParB-like protein partition protein</fullName>
    </submittedName>
</protein>
<dbReference type="GO" id="GO:0005694">
    <property type="term" value="C:chromosome"/>
    <property type="evidence" value="ECO:0007669"/>
    <property type="project" value="TreeGrafter"/>
</dbReference>
<dbReference type="NCBIfam" id="TIGR00180">
    <property type="entry name" value="parB_part"/>
    <property type="match status" value="1"/>
</dbReference>
<dbReference type="InterPro" id="IPR004437">
    <property type="entry name" value="ParB/RepB/Spo0J"/>
</dbReference>
<dbReference type="Pfam" id="PF23552">
    <property type="entry name" value="ParB_C"/>
    <property type="match status" value="1"/>
</dbReference>
<dbReference type="GO" id="GO:0007059">
    <property type="term" value="P:chromosome segregation"/>
    <property type="evidence" value="ECO:0007669"/>
    <property type="project" value="UniProtKB-KW"/>
</dbReference>
<feature type="compositionally biased region" description="Basic and acidic residues" evidence="4">
    <location>
        <begin position="294"/>
        <end position="314"/>
    </location>
</feature>
<evidence type="ECO:0000256" key="1">
    <source>
        <dbReference type="ARBA" id="ARBA00006295"/>
    </source>
</evidence>
<proteinExistence type="inferred from homology"/>
<evidence type="ECO:0000313" key="6">
    <source>
        <dbReference type="EMBL" id="KKR02159.1"/>
    </source>
</evidence>
<gene>
    <name evidence="6" type="ORF">UT27_C0002G0018</name>
</gene>
<comment type="similarity">
    <text evidence="1">Belongs to the ParB family.</text>
</comment>
<evidence type="ECO:0000256" key="4">
    <source>
        <dbReference type="SAM" id="MobiDB-lite"/>
    </source>
</evidence>
<dbReference type="InterPro" id="IPR003115">
    <property type="entry name" value="ParB_N"/>
</dbReference>
<evidence type="ECO:0000256" key="3">
    <source>
        <dbReference type="ARBA" id="ARBA00023125"/>
    </source>
</evidence>
<dbReference type="Gene3D" id="1.10.10.2830">
    <property type="match status" value="1"/>
</dbReference>
<dbReference type="EMBL" id="LBWE01000002">
    <property type="protein sequence ID" value="KKR02159.1"/>
    <property type="molecule type" value="Genomic_DNA"/>
</dbReference>
<dbReference type="FunFam" id="1.10.10.2830:FF:000001">
    <property type="entry name" value="Chromosome partitioning protein ParB"/>
    <property type="match status" value="1"/>
</dbReference>
<evidence type="ECO:0000259" key="5">
    <source>
        <dbReference type="SMART" id="SM00470"/>
    </source>
</evidence>
<comment type="caution">
    <text evidence="6">The sequence shown here is derived from an EMBL/GenBank/DDBJ whole genome shotgun (WGS) entry which is preliminary data.</text>
</comment>
<dbReference type="SMART" id="SM00470">
    <property type="entry name" value="ParB"/>
    <property type="match status" value="1"/>
</dbReference>
<dbReference type="PANTHER" id="PTHR33375:SF1">
    <property type="entry name" value="CHROMOSOME-PARTITIONING PROTEIN PARB-RELATED"/>
    <property type="match status" value="1"/>
</dbReference>
<dbReference type="Gene3D" id="3.90.1530.30">
    <property type="match status" value="1"/>
</dbReference>
<dbReference type="InterPro" id="IPR041468">
    <property type="entry name" value="HTH_ParB/Spo0J"/>
</dbReference>
<evidence type="ECO:0000256" key="2">
    <source>
        <dbReference type="ARBA" id="ARBA00022829"/>
    </source>
</evidence>
<dbReference type="SUPFAM" id="SSF109709">
    <property type="entry name" value="KorB DNA-binding domain-like"/>
    <property type="match status" value="1"/>
</dbReference>
<dbReference type="InterPro" id="IPR036086">
    <property type="entry name" value="ParB/Sulfiredoxin_sf"/>
</dbReference>
<evidence type="ECO:0000313" key="7">
    <source>
        <dbReference type="Proteomes" id="UP000033998"/>
    </source>
</evidence>
<feature type="region of interest" description="Disordered" evidence="4">
    <location>
        <begin position="294"/>
        <end position="326"/>
    </location>
</feature>
<accession>A0A837HRK0</accession>
<dbReference type="SUPFAM" id="SSF110849">
    <property type="entry name" value="ParB/Sulfiredoxin"/>
    <property type="match status" value="1"/>
</dbReference>
<dbReference type="AlphaFoldDB" id="A0A837HRK0"/>
<dbReference type="InterPro" id="IPR050336">
    <property type="entry name" value="Chromosome_partition/occlusion"/>
</dbReference>
<reference evidence="6 7" key="1">
    <citation type="journal article" date="2015" name="Nature">
        <title>rRNA introns, odd ribosomes, and small enigmatic genomes across a large radiation of phyla.</title>
        <authorList>
            <person name="Brown C.T."/>
            <person name="Hug L.A."/>
            <person name="Thomas B.C."/>
            <person name="Sharon I."/>
            <person name="Castelle C.J."/>
            <person name="Singh A."/>
            <person name="Wilkins M.J."/>
            <person name="Williams K.H."/>
            <person name="Banfield J.F."/>
        </authorList>
    </citation>
    <scope>NUCLEOTIDE SEQUENCE [LARGE SCALE GENOMIC DNA]</scope>
</reference>
<name>A0A837HRK0_9BACT</name>
<keyword evidence="2" id="KW-0159">Chromosome partition</keyword>
<dbReference type="Proteomes" id="UP000033998">
    <property type="component" value="Unassembled WGS sequence"/>
</dbReference>
<dbReference type="Pfam" id="PF17762">
    <property type="entry name" value="HTH_ParB"/>
    <property type="match status" value="1"/>
</dbReference>
<dbReference type="Pfam" id="PF02195">
    <property type="entry name" value="ParB_N"/>
    <property type="match status" value="1"/>
</dbReference>
<keyword evidence="3" id="KW-0238">DNA-binding</keyword>
<dbReference type="CDD" id="cd16393">
    <property type="entry name" value="SPO0J_N"/>
    <property type="match status" value="1"/>
</dbReference>
<dbReference type="InterPro" id="IPR057240">
    <property type="entry name" value="ParB_dimer_C"/>
</dbReference>
<sequence length="326" mass="37717">MSNLHSNSIFWIDTDKIKPNPYQPRRDFDEATLRDLADSIKQYGVLQPLIVSRSEVEKDGGGLQTLYELIAGERRLRAAKLAGVSQIPVIIREGDTALMKLELAIIENLQREDLNVVDRARAFFRLVSEFKFTHNEVAKKMGRSREYVSNTLRILTLPEEIINGLSEGKITEGHTRPILMLADHPQEQLVLFKEIVYKKITVREAERLARKIAFDRVRKKEFMPDPEITELEEEFQEKLGTRVHIDRKELGGQIKIDFFSTNDLREILDLIQKSNTEKRPEAMMENHIAKSEVKIENQEKAPIDDRSKEEKTQDEADLYNISNFSV</sequence>